<proteinExistence type="predicted"/>
<sequence length="79" mass="9016">MQQLTSFFKHKDTHSLFKITALYARCSALDRLELCEDLELMANNTNYPWLVGGDFKTIMDESEKLGGLPVTQSEVNDFV</sequence>
<reference evidence="1" key="1">
    <citation type="submission" date="2015-12" db="EMBL/GenBank/DDBJ databases">
        <title>Gene expression during late stages of embryo sac development: a critical building block for successful pollen-pistil interactions.</title>
        <authorList>
            <person name="Liu Y."/>
            <person name="Joly V."/>
            <person name="Sabar M."/>
            <person name="Matton D.P."/>
        </authorList>
    </citation>
    <scope>NUCLEOTIDE SEQUENCE</scope>
</reference>
<dbReference type="AlphaFoldDB" id="A0A0V0GRB2"/>
<protein>
    <submittedName>
        <fullName evidence="1">Putative ovule protein</fullName>
    </submittedName>
</protein>
<organism evidence="1">
    <name type="scientific">Solanum chacoense</name>
    <name type="common">Chaco potato</name>
    <dbReference type="NCBI Taxonomy" id="4108"/>
    <lineage>
        <taxon>Eukaryota</taxon>
        <taxon>Viridiplantae</taxon>
        <taxon>Streptophyta</taxon>
        <taxon>Embryophyta</taxon>
        <taxon>Tracheophyta</taxon>
        <taxon>Spermatophyta</taxon>
        <taxon>Magnoliopsida</taxon>
        <taxon>eudicotyledons</taxon>
        <taxon>Gunneridae</taxon>
        <taxon>Pentapetalae</taxon>
        <taxon>asterids</taxon>
        <taxon>lamiids</taxon>
        <taxon>Solanales</taxon>
        <taxon>Solanaceae</taxon>
        <taxon>Solanoideae</taxon>
        <taxon>Solaneae</taxon>
        <taxon>Solanum</taxon>
    </lineage>
</organism>
<name>A0A0V0GRB2_SOLCH</name>
<dbReference type="EMBL" id="GEDG01034245">
    <property type="protein sequence ID" value="JAP09830.1"/>
    <property type="molecule type" value="Transcribed_RNA"/>
</dbReference>
<accession>A0A0V0GRB2</accession>
<evidence type="ECO:0000313" key="1">
    <source>
        <dbReference type="EMBL" id="JAP09830.1"/>
    </source>
</evidence>